<accession>A0A6N7W5A5</accession>
<organism evidence="1 2">
    <name type="scientific">Eisenbergiella porci</name>
    <dbReference type="NCBI Taxonomy" id="2652274"/>
    <lineage>
        <taxon>Bacteria</taxon>
        <taxon>Bacillati</taxon>
        <taxon>Bacillota</taxon>
        <taxon>Clostridia</taxon>
        <taxon>Lachnospirales</taxon>
        <taxon>Lachnospiraceae</taxon>
        <taxon>Eisenbergiella</taxon>
    </lineage>
</organism>
<dbReference type="RefSeq" id="WP_154466885.1">
    <property type="nucleotide sequence ID" value="NZ_VUMI01000038.1"/>
</dbReference>
<comment type="caution">
    <text evidence="1">The sequence shown here is derived from an EMBL/GenBank/DDBJ whole genome shotgun (WGS) entry which is preliminary data.</text>
</comment>
<dbReference type="EMBL" id="VUMI01000038">
    <property type="protein sequence ID" value="MSS90426.1"/>
    <property type="molecule type" value="Genomic_DNA"/>
</dbReference>
<sequence>MAYLHGTYGERTASQVKSTAQVDEIAVYFGTAPINLIRGYDDADLVNVPVRLRNIGEAQQKVGYSDNWEPGNGFTLCEVMDYHFNNTVQNVGPIYMINVLDPDVHRKAVATKETLAFSNGRASFLSDTVILDTLAIAEKVEGVDYAVDYNFTSGKVTISSLNDSNPLDGEISVTFYEVDPSMVETSDIIGQKSQSGEYSGIAAVALMYLRHNAITNIMAAPGWSQIPEVYRALCSAAQKINGHWDAFVNADIPLEESGTDIDTIAKAIDWKEKNGYTSEISKVCWPMSKNAGKVYHLSTVTTATMMATDMEHDAVPCESPSNEDIMATAQYFGDKSKNQGFDQMEANDLNEKGITTLIYWEGTFKLWGPHTAAYQYNGSMDAAAIFDNNIRMLMHCTNGFQKRNGTQIDAPMTPNDRDSIVISEQGELDALKGVGALIGDPEIIFLESENPTSNMVNGDFMFHIMATPTPPMKSATAKVTYTDEGFSSFFGEEA</sequence>
<gene>
    <name evidence="1" type="ORF">FYJ45_19725</name>
</gene>
<evidence type="ECO:0000313" key="1">
    <source>
        <dbReference type="EMBL" id="MSS90426.1"/>
    </source>
</evidence>
<reference evidence="1 2" key="1">
    <citation type="submission" date="2019-08" db="EMBL/GenBank/DDBJ databases">
        <title>In-depth cultivation of the pig gut microbiome towards novel bacterial diversity and tailored functional studies.</title>
        <authorList>
            <person name="Wylensek D."/>
            <person name="Hitch T.C.A."/>
            <person name="Clavel T."/>
        </authorList>
    </citation>
    <scope>NUCLEOTIDE SEQUENCE [LARGE SCALE GENOMIC DNA]</scope>
    <source>
        <strain evidence="1 2">WCA-389-WT-23B</strain>
    </source>
</reference>
<dbReference type="GeneID" id="86055264"/>
<protein>
    <submittedName>
        <fullName evidence="1">Phage tail sheath family protein</fullName>
    </submittedName>
</protein>
<evidence type="ECO:0000313" key="2">
    <source>
        <dbReference type="Proteomes" id="UP000436047"/>
    </source>
</evidence>
<dbReference type="AlphaFoldDB" id="A0A6N7W5A5"/>
<keyword evidence="2" id="KW-1185">Reference proteome</keyword>
<proteinExistence type="predicted"/>
<dbReference type="Proteomes" id="UP000436047">
    <property type="component" value="Unassembled WGS sequence"/>
</dbReference>
<name>A0A6N7W5A5_9FIRM</name>